<name>A0A541BR36_9NOCA</name>
<sequence>MSPFVAPTDSLGSVTLDLDELDLLVHLLAVDELPVVLDAGPRFDSAAARDAAFTDAQESLTGRGLLPAGAPHPDVADWLALLARPSAEIALRWYTTGQAEISRLCLVHGTAGELLALRGPNSYVLQPSEGQGPELLLDAVGRAAPLDFGPVNAPTDLLIGALEDCANRVSTARRLTEIGVTEVDAGTLAAALAGRRAHAEIVGIRHADAAVTQVGGPVTVFHTDRGRIVGTSSVSADGVAWTTLSPGTDARLRRAIADLVTETGC</sequence>
<dbReference type="Pfam" id="PF14011">
    <property type="entry name" value="ESX-1_EspG"/>
    <property type="match status" value="1"/>
</dbReference>
<comment type="subcellular location">
    <subcellularLocation>
        <location evidence="1">Cytoplasm</location>
    </subcellularLocation>
</comment>
<protein>
    <submittedName>
        <fullName evidence="5">ESX secretion-associated protein EspG</fullName>
    </submittedName>
</protein>
<organism evidence="5 6">
    <name type="scientific">Rhodococcus spelaei</name>
    <dbReference type="NCBI Taxonomy" id="2546320"/>
    <lineage>
        <taxon>Bacteria</taxon>
        <taxon>Bacillati</taxon>
        <taxon>Actinomycetota</taxon>
        <taxon>Actinomycetes</taxon>
        <taxon>Mycobacteriales</taxon>
        <taxon>Nocardiaceae</taxon>
        <taxon>Rhodococcus</taxon>
    </lineage>
</organism>
<evidence type="ECO:0000256" key="3">
    <source>
        <dbReference type="ARBA" id="ARBA00022490"/>
    </source>
</evidence>
<dbReference type="EMBL" id="VIGH01000001">
    <property type="protein sequence ID" value="TQF74783.1"/>
    <property type="molecule type" value="Genomic_DNA"/>
</dbReference>
<gene>
    <name evidence="5" type="ORF">FK531_01445</name>
</gene>
<dbReference type="InterPro" id="IPR025734">
    <property type="entry name" value="EspG"/>
</dbReference>
<keyword evidence="6" id="KW-1185">Reference proteome</keyword>
<keyword evidence="3" id="KW-0963">Cytoplasm</keyword>
<evidence type="ECO:0000256" key="2">
    <source>
        <dbReference type="ARBA" id="ARBA00006411"/>
    </source>
</evidence>
<evidence type="ECO:0000256" key="4">
    <source>
        <dbReference type="ARBA" id="ARBA00023186"/>
    </source>
</evidence>
<dbReference type="AlphaFoldDB" id="A0A541BR36"/>
<comment type="similarity">
    <text evidence="2">Belongs to the EspG family.</text>
</comment>
<proteinExistence type="inferred from homology"/>
<dbReference type="Proteomes" id="UP000316256">
    <property type="component" value="Unassembled WGS sequence"/>
</dbReference>
<evidence type="ECO:0000313" key="5">
    <source>
        <dbReference type="EMBL" id="TQF74783.1"/>
    </source>
</evidence>
<accession>A0A541BR36</accession>
<evidence type="ECO:0000313" key="6">
    <source>
        <dbReference type="Proteomes" id="UP000316256"/>
    </source>
</evidence>
<dbReference type="OrthoDB" id="3681944at2"/>
<keyword evidence="4" id="KW-0143">Chaperone</keyword>
<evidence type="ECO:0000256" key="1">
    <source>
        <dbReference type="ARBA" id="ARBA00004496"/>
    </source>
</evidence>
<reference evidence="5 6" key="1">
    <citation type="submission" date="2019-06" db="EMBL/GenBank/DDBJ databases">
        <title>Rhodococcus spaelei sp. nov., isolated from a cave.</title>
        <authorList>
            <person name="Lee S.D."/>
        </authorList>
    </citation>
    <scope>NUCLEOTIDE SEQUENCE [LARGE SCALE GENOMIC DNA]</scope>
    <source>
        <strain evidence="5 6">C9-5</strain>
    </source>
</reference>
<comment type="caution">
    <text evidence="5">The sequence shown here is derived from an EMBL/GenBank/DDBJ whole genome shotgun (WGS) entry which is preliminary data.</text>
</comment>
<dbReference type="RefSeq" id="WP_142094867.1">
    <property type="nucleotide sequence ID" value="NZ_VIGH01000001.1"/>
</dbReference>